<comment type="caution">
    <text evidence="2">The sequence shown here is derived from an EMBL/GenBank/DDBJ whole genome shotgun (WGS) entry which is preliminary data.</text>
</comment>
<feature type="chain" id="PRO_5047527819" evidence="1">
    <location>
        <begin position="23"/>
        <end position="184"/>
    </location>
</feature>
<protein>
    <submittedName>
        <fullName evidence="2">Uncharacterized protein</fullName>
    </submittedName>
</protein>
<proteinExistence type="predicted"/>
<dbReference type="RefSeq" id="WP_222992411.1">
    <property type="nucleotide sequence ID" value="NZ_JAINVV010000011.1"/>
</dbReference>
<evidence type="ECO:0000313" key="2">
    <source>
        <dbReference type="EMBL" id="MBY8825320.1"/>
    </source>
</evidence>
<evidence type="ECO:0000256" key="1">
    <source>
        <dbReference type="SAM" id="SignalP"/>
    </source>
</evidence>
<organism evidence="2 3">
    <name type="scientific">Sphingomonas colocasiae</name>
    <dbReference type="NCBI Taxonomy" id="1848973"/>
    <lineage>
        <taxon>Bacteria</taxon>
        <taxon>Pseudomonadati</taxon>
        <taxon>Pseudomonadota</taxon>
        <taxon>Alphaproteobacteria</taxon>
        <taxon>Sphingomonadales</taxon>
        <taxon>Sphingomonadaceae</taxon>
        <taxon>Sphingomonas</taxon>
    </lineage>
</organism>
<keyword evidence="3" id="KW-1185">Reference proteome</keyword>
<gene>
    <name evidence="2" type="ORF">K7G82_23655</name>
</gene>
<evidence type="ECO:0000313" key="3">
    <source>
        <dbReference type="Proteomes" id="UP000706039"/>
    </source>
</evidence>
<reference evidence="2 3" key="1">
    <citation type="submission" date="2021-08" db="EMBL/GenBank/DDBJ databases">
        <authorList>
            <person name="Tuo L."/>
        </authorList>
    </citation>
    <scope>NUCLEOTIDE SEQUENCE [LARGE SCALE GENOMIC DNA]</scope>
    <source>
        <strain evidence="2 3">JCM 31229</strain>
    </source>
</reference>
<dbReference type="Proteomes" id="UP000706039">
    <property type="component" value="Unassembled WGS sequence"/>
</dbReference>
<sequence>MKLRPVLSILPLALFAAAPVSAAQDEEEAVDPASHTLAEIIACELPDVPTWNGFALWFYDNAEARRHYGMTPVKGDNPFLSEYRLATPIAIFGRTTDRVAFSSSGLMAVLSGVTPQALAKELDVPPVIDAPGKFMGERMVTEAAFDGGSEAFQGTTRISLNVSTVTTHPGKVLAGCSYRIDMKE</sequence>
<accession>A0ABS7PVD2</accession>
<feature type="signal peptide" evidence="1">
    <location>
        <begin position="1"/>
        <end position="22"/>
    </location>
</feature>
<dbReference type="EMBL" id="JAINVV010000011">
    <property type="protein sequence ID" value="MBY8825320.1"/>
    <property type="molecule type" value="Genomic_DNA"/>
</dbReference>
<keyword evidence="1" id="KW-0732">Signal</keyword>
<name>A0ABS7PVD2_9SPHN</name>